<accession>A0A9P6UU71</accession>
<protein>
    <recommendedName>
        <fullName evidence="3">SAP domain-containing protein</fullName>
    </recommendedName>
</protein>
<sequence>MSRITPRNTRAILSSLRARLGLPLNHSHPHPHSHSHSHSHSHHASNRLLHTSSSPLSSSSSTQAATAVLSDTKVTASSAAPKRLRKKQDELDSTSIDSVSKNLIKDLYTRPSSSKSKVTLDDVLALKPAQRTVTPDEFNKLKELVAASFNITQLKGVLRAQGNPANGKKSILINQVMLLMDLEVVKPESNDPPLVEDPYQAERNFESEVFSSNRRELFFILGAEGNSLRQLEKDKNVRLSISIADETYTIRGEKASIQEAKERIQDMIAVTEESWDVSGYKEKDLVMKDASALEDIARRSETFVSAGDDNTLIIAGRSDRNMEEAKRLFDLKMQQPHTKDGLTFYYQQDVLAPLGMFPVYDSVTMSVDENKKSFFRICQTVPYAPKPVERIEGAIYPVRSSPASIGTTEALGQHLNESFSETLLPNQSLDISIQLGQVLYPNDSKLLTQVPIATAVDSLDMKHWLTTAQDPYFFQNIPFFKAVSTLPLHGPKTRTIEVEYTPSSRTQPTLTDLRSTRIIFELNNDGELCIQQGRSIDRQLLANIMVFDQPMDFQIRSEVTTHLSPDSTAMKALLAQTTLPFANRLDCPAFFSFNNDVHNSSTPAAAQVGLGSTAAPTHTLKSILMKTTGVFQHYGFPLVASDISDQYGQVRRQELKLLPTPMRYLTGKDASSPKPHPTDNWKLFMKAALHLQKLF</sequence>
<dbReference type="Pfam" id="PF00013">
    <property type="entry name" value="KH_1"/>
    <property type="match status" value="1"/>
</dbReference>
<keyword evidence="1" id="KW-0694">RNA-binding</keyword>
<feature type="compositionally biased region" description="Basic residues" evidence="2">
    <location>
        <begin position="27"/>
        <end position="45"/>
    </location>
</feature>
<dbReference type="PROSITE" id="PS50084">
    <property type="entry name" value="KH_TYPE_1"/>
    <property type="match status" value="1"/>
</dbReference>
<evidence type="ECO:0000313" key="4">
    <source>
        <dbReference type="EMBL" id="KAG0319383.1"/>
    </source>
</evidence>
<feature type="domain" description="SAP" evidence="3">
    <location>
        <begin position="146"/>
        <end position="180"/>
    </location>
</feature>
<dbReference type="OrthoDB" id="5392646at2759"/>
<evidence type="ECO:0000259" key="3">
    <source>
        <dbReference type="PROSITE" id="PS50800"/>
    </source>
</evidence>
<comment type="caution">
    <text evidence="4">The sequence shown here is derived from an EMBL/GenBank/DDBJ whole genome shotgun (WGS) entry which is preliminary data.</text>
</comment>
<gene>
    <name evidence="4" type="ORF">BGZ97_002251</name>
</gene>
<evidence type="ECO:0000313" key="5">
    <source>
        <dbReference type="Proteomes" id="UP000823405"/>
    </source>
</evidence>
<evidence type="ECO:0000256" key="2">
    <source>
        <dbReference type="SAM" id="MobiDB-lite"/>
    </source>
</evidence>
<keyword evidence="5" id="KW-1185">Reference proteome</keyword>
<dbReference type="InterPro" id="IPR004088">
    <property type="entry name" value="KH_dom_type_1"/>
</dbReference>
<feature type="compositionally biased region" description="Low complexity" evidence="2">
    <location>
        <begin position="48"/>
        <end position="70"/>
    </location>
</feature>
<dbReference type="Gene3D" id="3.30.1370.10">
    <property type="entry name" value="K Homology domain, type 1"/>
    <property type="match status" value="1"/>
</dbReference>
<dbReference type="InterPro" id="IPR036612">
    <property type="entry name" value="KH_dom_type_1_sf"/>
</dbReference>
<organism evidence="4 5">
    <name type="scientific">Linnemannia gamsii</name>
    <dbReference type="NCBI Taxonomy" id="64522"/>
    <lineage>
        <taxon>Eukaryota</taxon>
        <taxon>Fungi</taxon>
        <taxon>Fungi incertae sedis</taxon>
        <taxon>Mucoromycota</taxon>
        <taxon>Mortierellomycotina</taxon>
        <taxon>Mortierellomycetes</taxon>
        <taxon>Mortierellales</taxon>
        <taxon>Mortierellaceae</taxon>
        <taxon>Linnemannia</taxon>
    </lineage>
</organism>
<dbReference type="Proteomes" id="UP000823405">
    <property type="component" value="Unassembled WGS sequence"/>
</dbReference>
<proteinExistence type="predicted"/>
<evidence type="ECO:0000256" key="1">
    <source>
        <dbReference type="PROSITE-ProRule" id="PRU00117"/>
    </source>
</evidence>
<dbReference type="InterPro" id="IPR003034">
    <property type="entry name" value="SAP_dom"/>
</dbReference>
<feature type="region of interest" description="Disordered" evidence="2">
    <location>
        <begin position="22"/>
        <end position="95"/>
    </location>
</feature>
<dbReference type="AlphaFoldDB" id="A0A9P6UU71"/>
<name>A0A9P6UU71_9FUNG</name>
<dbReference type="GO" id="GO:0003723">
    <property type="term" value="F:RNA binding"/>
    <property type="evidence" value="ECO:0007669"/>
    <property type="project" value="UniProtKB-UniRule"/>
</dbReference>
<dbReference type="SUPFAM" id="SSF54791">
    <property type="entry name" value="Eukaryotic type KH-domain (KH-domain type I)"/>
    <property type="match status" value="1"/>
</dbReference>
<reference evidence="4" key="1">
    <citation type="journal article" date="2020" name="Fungal Divers.">
        <title>Resolving the Mortierellaceae phylogeny through synthesis of multi-gene phylogenetics and phylogenomics.</title>
        <authorList>
            <person name="Vandepol N."/>
            <person name="Liber J."/>
            <person name="Desiro A."/>
            <person name="Na H."/>
            <person name="Kennedy M."/>
            <person name="Barry K."/>
            <person name="Grigoriev I.V."/>
            <person name="Miller A.N."/>
            <person name="O'Donnell K."/>
            <person name="Stajich J.E."/>
            <person name="Bonito G."/>
        </authorList>
    </citation>
    <scope>NUCLEOTIDE SEQUENCE</scope>
    <source>
        <strain evidence="4">NVP60</strain>
    </source>
</reference>
<dbReference type="EMBL" id="JAAAIN010000149">
    <property type="protein sequence ID" value="KAG0319383.1"/>
    <property type="molecule type" value="Genomic_DNA"/>
</dbReference>
<dbReference type="PROSITE" id="PS50800">
    <property type="entry name" value="SAP"/>
    <property type="match status" value="1"/>
</dbReference>